<sequence length="174" mass="19149">MDKERAPVLARPDSRGRDAHHVVSPLGRRSPPGSQIGRAKAARKSDEHLSREPPLPPPPTKESIHPVVELDVKKPKVKQELKPPRSRTTSDDTQPPAEEPRPPKKPVKEPAPPPPRDQPPPAKVQPDDAHEWFLHQYDEEPSPTTSSRPEPPHTPSPSVSPVAPAALQWPSSKS</sequence>
<organism evidence="2 3">
    <name type="scientific">Agrocybe chaxingu</name>
    <dbReference type="NCBI Taxonomy" id="84603"/>
    <lineage>
        <taxon>Eukaryota</taxon>
        <taxon>Fungi</taxon>
        <taxon>Dikarya</taxon>
        <taxon>Basidiomycota</taxon>
        <taxon>Agaricomycotina</taxon>
        <taxon>Agaricomycetes</taxon>
        <taxon>Agaricomycetidae</taxon>
        <taxon>Agaricales</taxon>
        <taxon>Agaricineae</taxon>
        <taxon>Strophariaceae</taxon>
        <taxon>Agrocybe</taxon>
    </lineage>
</organism>
<keyword evidence="3" id="KW-1185">Reference proteome</keyword>
<evidence type="ECO:0000313" key="3">
    <source>
        <dbReference type="Proteomes" id="UP001148786"/>
    </source>
</evidence>
<dbReference type="EMBL" id="JANKHO010002757">
    <property type="protein sequence ID" value="KAJ3489061.1"/>
    <property type="molecule type" value="Genomic_DNA"/>
</dbReference>
<feature type="compositionally biased region" description="Basic and acidic residues" evidence="1">
    <location>
        <begin position="98"/>
        <end position="108"/>
    </location>
</feature>
<proteinExistence type="predicted"/>
<gene>
    <name evidence="2" type="ORF">NLJ89_g11560</name>
</gene>
<accession>A0A9W8MPW6</accession>
<feature type="compositionally biased region" description="Pro residues" evidence="1">
    <location>
        <begin position="109"/>
        <end position="123"/>
    </location>
</feature>
<dbReference type="Proteomes" id="UP001148786">
    <property type="component" value="Unassembled WGS sequence"/>
</dbReference>
<protein>
    <submittedName>
        <fullName evidence="2">Uncharacterized protein</fullName>
    </submittedName>
</protein>
<reference evidence="2" key="1">
    <citation type="submission" date="2022-07" db="EMBL/GenBank/DDBJ databases">
        <title>Genome Sequence of Agrocybe chaxingu.</title>
        <authorList>
            <person name="Buettner E."/>
        </authorList>
    </citation>
    <scope>NUCLEOTIDE SEQUENCE</scope>
    <source>
        <strain evidence="2">MP-N11</strain>
    </source>
</reference>
<name>A0A9W8MPW6_9AGAR</name>
<feature type="compositionally biased region" description="Basic and acidic residues" evidence="1">
    <location>
        <begin position="62"/>
        <end position="83"/>
    </location>
</feature>
<comment type="caution">
    <text evidence="2">The sequence shown here is derived from an EMBL/GenBank/DDBJ whole genome shotgun (WGS) entry which is preliminary data.</text>
</comment>
<feature type="compositionally biased region" description="Basic and acidic residues" evidence="1">
    <location>
        <begin position="125"/>
        <end position="138"/>
    </location>
</feature>
<feature type="region of interest" description="Disordered" evidence="1">
    <location>
        <begin position="1"/>
        <end position="174"/>
    </location>
</feature>
<evidence type="ECO:0000313" key="2">
    <source>
        <dbReference type="EMBL" id="KAJ3489061.1"/>
    </source>
</evidence>
<dbReference type="AlphaFoldDB" id="A0A9W8MPW6"/>
<feature type="compositionally biased region" description="Low complexity" evidence="1">
    <location>
        <begin position="156"/>
        <end position="166"/>
    </location>
</feature>
<feature type="compositionally biased region" description="Basic and acidic residues" evidence="1">
    <location>
        <begin position="1"/>
        <end position="21"/>
    </location>
</feature>
<evidence type="ECO:0000256" key="1">
    <source>
        <dbReference type="SAM" id="MobiDB-lite"/>
    </source>
</evidence>